<gene>
    <name evidence="2" type="ORF">AA15669_1761</name>
</gene>
<keyword evidence="3" id="KW-1185">Reference proteome</keyword>
<evidence type="ECO:0000313" key="2">
    <source>
        <dbReference type="EMBL" id="GBQ08401.1"/>
    </source>
</evidence>
<dbReference type="RefSeq" id="WP_018980314.1">
    <property type="nucleotide sequence ID" value="NZ_BAQD01000095.1"/>
</dbReference>
<name>A0ABQ0P0P5_9PROT</name>
<accession>A0ABQ0P0P5</accession>
<organism evidence="2 3">
    <name type="scientific">Saccharibacter floricola DSM 15669</name>
    <dbReference type="NCBI Taxonomy" id="1123227"/>
    <lineage>
        <taxon>Bacteria</taxon>
        <taxon>Pseudomonadati</taxon>
        <taxon>Pseudomonadota</taxon>
        <taxon>Alphaproteobacteria</taxon>
        <taxon>Acetobacterales</taxon>
        <taxon>Acetobacteraceae</taxon>
        <taxon>Saccharibacter</taxon>
    </lineage>
</organism>
<protein>
    <recommendedName>
        <fullName evidence="4">Baseplate assembly protein</fullName>
    </recommendedName>
</protein>
<evidence type="ECO:0008006" key="4">
    <source>
        <dbReference type="Google" id="ProtNLM"/>
    </source>
</evidence>
<evidence type="ECO:0000256" key="1">
    <source>
        <dbReference type="SAM" id="MobiDB-lite"/>
    </source>
</evidence>
<proteinExistence type="predicted"/>
<evidence type="ECO:0000313" key="3">
    <source>
        <dbReference type="Proteomes" id="UP001062901"/>
    </source>
</evidence>
<dbReference type="InterPro" id="IPR044033">
    <property type="entry name" value="GpV-like_apex"/>
</dbReference>
<dbReference type="Proteomes" id="UP001062901">
    <property type="component" value="Unassembled WGS sequence"/>
</dbReference>
<sequence>MYIRTLWTAKAPKHVITITPGSGITLTSPQPVTVNADLHVNGSVTATGDVTGGGISLDHHTHGGVQSGGSTTSPPH</sequence>
<dbReference type="EMBL" id="BAQD01000095">
    <property type="protein sequence ID" value="GBQ08401.1"/>
    <property type="molecule type" value="Genomic_DNA"/>
</dbReference>
<dbReference type="Pfam" id="PF18946">
    <property type="entry name" value="Apex"/>
    <property type="match status" value="1"/>
</dbReference>
<feature type="region of interest" description="Disordered" evidence="1">
    <location>
        <begin position="51"/>
        <end position="76"/>
    </location>
</feature>
<reference evidence="2" key="1">
    <citation type="submission" date="2013-04" db="EMBL/GenBank/DDBJ databases">
        <title>The genome sequencing project of 58 acetic acid bacteria.</title>
        <authorList>
            <person name="Okamoto-Kainuma A."/>
            <person name="Ishikawa M."/>
            <person name="Umino S."/>
            <person name="Koizumi Y."/>
            <person name="Shiwa Y."/>
            <person name="Yoshikawa H."/>
            <person name="Matsutani M."/>
            <person name="Matsushita K."/>
        </authorList>
    </citation>
    <scope>NUCLEOTIDE SEQUENCE</scope>
    <source>
        <strain evidence="2">DSM 15669</strain>
    </source>
</reference>
<comment type="caution">
    <text evidence="2">The sequence shown here is derived from an EMBL/GenBank/DDBJ whole genome shotgun (WGS) entry which is preliminary data.</text>
</comment>